<feature type="region of interest" description="Disordered" evidence="1">
    <location>
        <begin position="27"/>
        <end position="51"/>
    </location>
</feature>
<gene>
    <name evidence="2" type="ORF">RIEGSTA812A_PEG_254</name>
</gene>
<dbReference type="EMBL" id="LR026963">
    <property type="protein sequence ID" value="VBB68781.1"/>
    <property type="molecule type" value="Genomic_DNA"/>
</dbReference>
<accession>A0A484H5Z5</accession>
<dbReference type="AlphaFoldDB" id="A0A484H5Z5"/>
<protein>
    <submittedName>
        <fullName evidence="2">Uncharacterized protein</fullName>
    </submittedName>
</protein>
<sequence length="51" mass="5534">MFTLQCCPFLGYGLPVGGMIRNRTAPARRESFDGHQSSLAARDPHGSSLKV</sequence>
<evidence type="ECO:0000313" key="2">
    <source>
        <dbReference type="EMBL" id="VBB68781.1"/>
    </source>
</evidence>
<evidence type="ECO:0000256" key="1">
    <source>
        <dbReference type="SAM" id="MobiDB-lite"/>
    </source>
</evidence>
<reference evidence="2" key="1">
    <citation type="submission" date="2018-10" db="EMBL/GenBank/DDBJ databases">
        <authorList>
            <person name="Gruber-Vodicka H."/>
            <person name="Jaeckle O."/>
        </authorList>
    </citation>
    <scope>NUCLEOTIDE SEQUENCE</scope>
</reference>
<organism evidence="2">
    <name type="scientific">invertebrate metagenome</name>
    <dbReference type="NCBI Taxonomy" id="1711999"/>
    <lineage>
        <taxon>unclassified sequences</taxon>
        <taxon>metagenomes</taxon>
        <taxon>organismal metagenomes</taxon>
    </lineage>
</organism>
<name>A0A484H5Z5_9ZZZZ</name>
<proteinExistence type="predicted"/>